<dbReference type="GO" id="GO:0005794">
    <property type="term" value="C:Golgi apparatus"/>
    <property type="evidence" value="ECO:0007669"/>
    <property type="project" value="TreeGrafter"/>
</dbReference>
<feature type="compositionally biased region" description="Basic and acidic residues" evidence="6">
    <location>
        <begin position="789"/>
        <end position="802"/>
    </location>
</feature>
<evidence type="ECO:0000259" key="8">
    <source>
        <dbReference type="PROSITE" id="PS51380"/>
    </source>
</evidence>
<dbReference type="PROSITE" id="PS51382">
    <property type="entry name" value="SPX"/>
    <property type="match status" value="1"/>
</dbReference>
<dbReference type="AlphaFoldDB" id="A0A1G4KB88"/>
<dbReference type="PANTHER" id="PTHR10783">
    <property type="entry name" value="XENOTROPIC AND POLYTROPIC RETROVIRUS RECEPTOR 1-RELATED"/>
    <property type="match status" value="1"/>
</dbReference>
<organism evidence="10 11">
    <name type="scientific">Lachancea mirantina</name>
    <dbReference type="NCBI Taxonomy" id="1230905"/>
    <lineage>
        <taxon>Eukaryota</taxon>
        <taxon>Fungi</taxon>
        <taxon>Dikarya</taxon>
        <taxon>Ascomycota</taxon>
        <taxon>Saccharomycotina</taxon>
        <taxon>Saccharomycetes</taxon>
        <taxon>Saccharomycetales</taxon>
        <taxon>Saccharomycetaceae</taxon>
        <taxon>Lachancea</taxon>
    </lineage>
</organism>
<dbReference type="InterPro" id="IPR004342">
    <property type="entry name" value="EXS_C"/>
</dbReference>
<keyword evidence="11" id="KW-1185">Reference proteome</keyword>
<feature type="region of interest" description="Disordered" evidence="6">
    <location>
        <begin position="812"/>
        <end position="846"/>
    </location>
</feature>
<dbReference type="GO" id="GO:0000822">
    <property type="term" value="F:inositol hexakisphosphate binding"/>
    <property type="evidence" value="ECO:0007669"/>
    <property type="project" value="TreeGrafter"/>
</dbReference>
<feature type="transmembrane region" description="Helical" evidence="7">
    <location>
        <begin position="632"/>
        <end position="656"/>
    </location>
</feature>
<evidence type="ECO:0000256" key="5">
    <source>
        <dbReference type="ARBA" id="ARBA00023136"/>
    </source>
</evidence>
<evidence type="ECO:0000256" key="7">
    <source>
        <dbReference type="SAM" id="Phobius"/>
    </source>
</evidence>
<feature type="transmembrane region" description="Helical" evidence="7">
    <location>
        <begin position="350"/>
        <end position="373"/>
    </location>
</feature>
<dbReference type="GO" id="GO:0006817">
    <property type="term" value="P:phosphate ion transport"/>
    <property type="evidence" value="ECO:0007669"/>
    <property type="project" value="TreeGrafter"/>
</dbReference>
<protein>
    <submittedName>
        <fullName evidence="10">LAMI_0G12178g1_1</fullName>
    </submittedName>
</protein>
<keyword evidence="4 7" id="KW-1133">Transmembrane helix</keyword>
<dbReference type="GO" id="GO:0005886">
    <property type="term" value="C:plasma membrane"/>
    <property type="evidence" value="ECO:0007669"/>
    <property type="project" value="TreeGrafter"/>
</dbReference>
<dbReference type="InterPro" id="IPR004331">
    <property type="entry name" value="SPX_dom"/>
</dbReference>
<feature type="domain" description="SPX" evidence="9">
    <location>
        <begin position="1"/>
        <end position="255"/>
    </location>
</feature>
<feature type="region of interest" description="Disordered" evidence="6">
    <location>
        <begin position="786"/>
        <end position="805"/>
    </location>
</feature>
<feature type="transmembrane region" description="Helical" evidence="7">
    <location>
        <begin position="472"/>
        <end position="491"/>
    </location>
</feature>
<dbReference type="GO" id="GO:0016036">
    <property type="term" value="P:cellular response to phosphate starvation"/>
    <property type="evidence" value="ECO:0007669"/>
    <property type="project" value="TreeGrafter"/>
</dbReference>
<dbReference type="OrthoDB" id="9970435at2759"/>
<comment type="similarity">
    <text evidence="2">Belongs to the SYG1 (TC 2.A.94) family.</text>
</comment>
<proteinExistence type="inferred from homology"/>
<evidence type="ECO:0000256" key="4">
    <source>
        <dbReference type="ARBA" id="ARBA00022989"/>
    </source>
</evidence>
<feature type="transmembrane region" description="Helical" evidence="7">
    <location>
        <begin position="393"/>
        <end position="413"/>
    </location>
</feature>
<dbReference type="PROSITE" id="PS51380">
    <property type="entry name" value="EXS"/>
    <property type="match status" value="1"/>
</dbReference>
<evidence type="ECO:0000256" key="2">
    <source>
        <dbReference type="ARBA" id="ARBA00009665"/>
    </source>
</evidence>
<sequence length="846" mass="96700">MKFAEHLRESVIPEWSDKYIDYKLGKKKLKSCREGIAASRVLVNNIAASRSFLIRQGTSGLPTPTNIPSHFVKEFIDDWLIAQELEKCNEFYVWQLRRCLTQYEILKEQMRMYELQCHVTAVNSFAGPGPEYGTLQTHEHDPISPMATKGNWRTKVGRFLQDNDLKPSLPKFITIRRLLNKSPVRASETGRGEMFTPLNLNKRQIKERISNALIDFYLLTQLVKSYRELNVTGFRKIVKKFDKTCQTHELPRFLADAKVNYELFRHAEAYAQSVAQQMHEASLLKSSVTTTKKPDHCDDPLSNWEAAVTKWYTEIIPSTVKDRKHNASKLRHMSLQYSLSEHKVHRVNSVILQIFVGGLALGASFGLVAFTLYRGFKANSNSDIHHFLLPLWGGWYLIFLMSLFLVIDCFIWHRTNINYRFIMFGEIHSRHGAVLFNNDFSTTNIALLVYFVGVLFLPLAILSTVSFHYERLSPSAIIWAVTVVVLFFWPARKFKLLPTLPFWKQLLVSKRWLMTTAIRLIFSGFFPVQFGDFFLGDIVCSLTYSMADISLFFCYYTSNPLCALCGSSHSKSMAALSALPSFWRFLQCLRRFSDSGDAFPHLWNALKYAMGVAYNGSLGAYRMSHASSKKQGFIVLATLNSLVTSLWDIVIDWSLLQPGSRNWLLRDDLYLAGRRNWRNGAYSSGKRSIYYLAMIWDVLIRFEWIVYAAAPQTIQQSAVTSLVLAALEVGRRFVWVIFRVENEHVANVHLFKVTGETSLPYPSTITPDSDSNSILDGHYAMSTVISSEASDKPKPEHGESRHSFFRTASNTIPWAHAQDFQRPTGNSGSERAIESDESESEVESMV</sequence>
<evidence type="ECO:0000313" key="11">
    <source>
        <dbReference type="Proteomes" id="UP000191024"/>
    </source>
</evidence>
<evidence type="ECO:0000256" key="3">
    <source>
        <dbReference type="ARBA" id="ARBA00022692"/>
    </source>
</evidence>
<dbReference type="Pfam" id="PF03105">
    <property type="entry name" value="SPX"/>
    <property type="match status" value="2"/>
</dbReference>
<keyword evidence="3 7" id="KW-0812">Transmembrane</keyword>
<accession>A0A1G4KB88</accession>
<dbReference type="STRING" id="1230905.A0A1G4KB88"/>
<comment type="subcellular location">
    <subcellularLocation>
        <location evidence="1">Membrane</location>
        <topology evidence="1">Multi-pass membrane protein</topology>
    </subcellularLocation>
</comment>
<dbReference type="Proteomes" id="UP000191024">
    <property type="component" value="Chromosome G"/>
</dbReference>
<dbReference type="Pfam" id="PF03124">
    <property type="entry name" value="EXS"/>
    <property type="match status" value="1"/>
</dbReference>
<name>A0A1G4KB88_9SACH</name>
<feature type="transmembrane region" description="Helical" evidence="7">
    <location>
        <begin position="445"/>
        <end position="466"/>
    </location>
</feature>
<feature type="compositionally biased region" description="Acidic residues" evidence="6">
    <location>
        <begin position="835"/>
        <end position="846"/>
    </location>
</feature>
<reference evidence="10 11" key="1">
    <citation type="submission" date="2016-03" db="EMBL/GenBank/DDBJ databases">
        <authorList>
            <person name="Devillers H."/>
        </authorList>
    </citation>
    <scope>NUCLEOTIDE SEQUENCE [LARGE SCALE GENOMIC DNA]</scope>
    <source>
        <strain evidence="10">CBS 11717</strain>
    </source>
</reference>
<gene>
    <name evidence="10" type="ORF">LAMI_0G12178G</name>
</gene>
<dbReference type="EMBL" id="LT598469">
    <property type="protein sequence ID" value="SCV01546.1"/>
    <property type="molecule type" value="Genomic_DNA"/>
</dbReference>
<evidence type="ECO:0000313" key="10">
    <source>
        <dbReference type="EMBL" id="SCV01546.1"/>
    </source>
</evidence>
<evidence type="ECO:0000256" key="1">
    <source>
        <dbReference type="ARBA" id="ARBA00004141"/>
    </source>
</evidence>
<evidence type="ECO:0000256" key="6">
    <source>
        <dbReference type="SAM" id="MobiDB-lite"/>
    </source>
</evidence>
<evidence type="ECO:0000259" key="9">
    <source>
        <dbReference type="PROSITE" id="PS51382"/>
    </source>
</evidence>
<dbReference type="CDD" id="cd14475">
    <property type="entry name" value="SPX_SYG1_like"/>
    <property type="match status" value="1"/>
</dbReference>
<dbReference type="PANTHER" id="PTHR10783:SF103">
    <property type="entry name" value="SOLUTE CARRIER FAMILY 53 MEMBER 1"/>
    <property type="match status" value="1"/>
</dbReference>
<feature type="domain" description="EXS" evidence="8">
    <location>
        <begin position="564"/>
        <end position="773"/>
    </location>
</feature>
<keyword evidence="5 7" id="KW-0472">Membrane</keyword>